<gene>
    <name evidence="1" type="ORF">UFOPK3574_00743</name>
</gene>
<sequence length="491" mass="54427">MVSYFPVEEDYETYPGKTAYKITNSTYSENPVKTSVLPKSARSGIWTFPGIEHSGGSKFLITFTIFRGGNDKQLLYSTAPTEISIVPISDSVQSITKSELDERMPYLALLGEPNSKTRCYYDPVALKKYCTQREEFISIKPLRVVVNLKAQLDIFTIIDWFTARSQNTEISMKKLSDGSADITFQGTPILVNSAESFRPATLENFVLGRKIWNSAFASTQSPGIKPYEYDLNQIQCFNPIPSNANPNPNCNNFADSTLHHGFSSEDATGYFIWRELEKFYPITPKDPVTVWNFKTMNPLGADFFELTRCSSRNEPSGVLSSNATLLVPSPPKWNKENESLDYNLASTHFDANGKVVTGFYELRVSAAVAKCLWGNDLSQAKAQIQIYSTSENSVQSVEVSTLEIKDGYISFKASGFHYSANEIKLKIVGAKNLQTSESKTPNNPVSPTATPIAAAPALKPTTKLTIKCVKGKLIKKVTAISPKCPTGYKKK</sequence>
<evidence type="ECO:0000313" key="1">
    <source>
        <dbReference type="EMBL" id="CAB4338653.1"/>
    </source>
</evidence>
<dbReference type="EMBL" id="CAESAF010000077">
    <property type="protein sequence ID" value="CAB4338653.1"/>
    <property type="molecule type" value="Genomic_DNA"/>
</dbReference>
<reference evidence="1" key="1">
    <citation type="submission" date="2020-05" db="EMBL/GenBank/DDBJ databases">
        <authorList>
            <person name="Chiriac C."/>
            <person name="Salcher M."/>
            <person name="Ghai R."/>
            <person name="Kavagutti S V."/>
        </authorList>
    </citation>
    <scope>NUCLEOTIDE SEQUENCE</scope>
</reference>
<organism evidence="1">
    <name type="scientific">freshwater metagenome</name>
    <dbReference type="NCBI Taxonomy" id="449393"/>
    <lineage>
        <taxon>unclassified sequences</taxon>
        <taxon>metagenomes</taxon>
        <taxon>ecological metagenomes</taxon>
    </lineage>
</organism>
<accession>A0A6J5ZGA8</accession>
<protein>
    <submittedName>
        <fullName evidence="1">Unannotated protein</fullName>
    </submittedName>
</protein>
<proteinExistence type="predicted"/>
<name>A0A6J5ZGA8_9ZZZZ</name>
<dbReference type="AlphaFoldDB" id="A0A6J5ZGA8"/>